<gene>
    <name evidence="12" type="ORF">DASC09_036290</name>
</gene>
<dbReference type="PROSITE" id="PS00221">
    <property type="entry name" value="MIP"/>
    <property type="match status" value="1"/>
</dbReference>
<keyword evidence="13" id="KW-1185">Reference proteome</keyword>
<comment type="similarity">
    <text evidence="3 9">Belongs to the MIP/aquaporin (TC 1.A.8) family.</text>
</comment>
<keyword evidence="6 9" id="KW-0812">Transmembrane</keyword>
<feature type="transmembrane region" description="Helical" evidence="11">
    <location>
        <begin position="102"/>
        <end position="125"/>
    </location>
</feature>
<evidence type="ECO:0000313" key="12">
    <source>
        <dbReference type="EMBL" id="GMM36304.1"/>
    </source>
</evidence>
<sequence>MSHQHNSSIGAETKVDVPSPDSKMDIPIPAVPVLGPEHVKAPKKMSPAMDILMAVLGEFFGTFIFLWTAFVIAQVSNHDYLSAIDSKETDYAITNTVNISKVLVIAIGFGFSVAMAITIFGPISGGNLNPAVTLTLAMAGALNPLKAACMFVSQIIAGMAAAGAASAMTPGKILFANSLGLGVSKGRGLMLEAFGTALLCTTVLFTAVENPHLPINLNAISIGLSLFLGHLVCVATTGAGLNPARSFGPCVADRSFTVYQWIYWVGPFIGSVISFGLWKIFKLLEGNDDEEKDASKNV</sequence>
<dbReference type="InterPro" id="IPR022357">
    <property type="entry name" value="MIP_CS"/>
</dbReference>
<dbReference type="AlphaFoldDB" id="A0AAV5QNQ7"/>
<comment type="caution">
    <text evidence="12">The sequence shown here is derived from an EMBL/GenBank/DDBJ whole genome shotgun (WGS) entry which is preliminary data.</text>
</comment>
<feature type="region of interest" description="Disordered" evidence="10">
    <location>
        <begin position="1"/>
        <end position="21"/>
    </location>
</feature>
<feature type="transmembrane region" description="Helical" evidence="11">
    <location>
        <begin position="261"/>
        <end position="281"/>
    </location>
</feature>
<dbReference type="EMBL" id="BTFZ01000011">
    <property type="protein sequence ID" value="GMM36304.1"/>
    <property type="molecule type" value="Genomic_DNA"/>
</dbReference>
<organism evidence="12 13">
    <name type="scientific">Saccharomycopsis crataegensis</name>
    <dbReference type="NCBI Taxonomy" id="43959"/>
    <lineage>
        <taxon>Eukaryota</taxon>
        <taxon>Fungi</taxon>
        <taxon>Dikarya</taxon>
        <taxon>Ascomycota</taxon>
        <taxon>Saccharomycotina</taxon>
        <taxon>Saccharomycetes</taxon>
        <taxon>Saccharomycopsidaceae</taxon>
        <taxon>Saccharomycopsis</taxon>
    </lineage>
</organism>
<dbReference type="Gene3D" id="1.20.1080.10">
    <property type="entry name" value="Glycerol uptake facilitator protein"/>
    <property type="match status" value="1"/>
</dbReference>
<proteinExistence type="inferred from homology"/>
<dbReference type="PANTHER" id="PTHR19139:SF199">
    <property type="entry name" value="MIP17260P"/>
    <property type="match status" value="1"/>
</dbReference>
<feature type="transmembrane region" description="Helical" evidence="11">
    <location>
        <begin position="51"/>
        <end position="73"/>
    </location>
</feature>
<accession>A0AAV5QNQ7</accession>
<keyword evidence="8 11" id="KW-0472">Membrane</keyword>
<dbReference type="GeneID" id="90074279"/>
<evidence type="ECO:0000256" key="3">
    <source>
        <dbReference type="ARBA" id="ARBA00006175"/>
    </source>
</evidence>
<evidence type="ECO:0000256" key="2">
    <source>
        <dbReference type="ARBA" id="ARBA00004651"/>
    </source>
</evidence>
<evidence type="ECO:0000256" key="8">
    <source>
        <dbReference type="ARBA" id="ARBA00023136"/>
    </source>
</evidence>
<dbReference type="PRINTS" id="PR00783">
    <property type="entry name" value="MINTRINSICP"/>
</dbReference>
<evidence type="ECO:0000256" key="5">
    <source>
        <dbReference type="ARBA" id="ARBA00022475"/>
    </source>
</evidence>
<name>A0AAV5QNQ7_9ASCO</name>
<feature type="transmembrane region" description="Helical" evidence="11">
    <location>
        <begin position="145"/>
        <end position="168"/>
    </location>
</feature>
<dbReference type="SUPFAM" id="SSF81338">
    <property type="entry name" value="Aquaporin-like"/>
    <property type="match status" value="1"/>
</dbReference>
<keyword evidence="7 11" id="KW-1133">Transmembrane helix</keyword>
<evidence type="ECO:0000256" key="1">
    <source>
        <dbReference type="ARBA" id="ARBA00004477"/>
    </source>
</evidence>
<evidence type="ECO:0000256" key="9">
    <source>
        <dbReference type="RuleBase" id="RU000477"/>
    </source>
</evidence>
<evidence type="ECO:0000256" key="4">
    <source>
        <dbReference type="ARBA" id="ARBA00022448"/>
    </source>
</evidence>
<protein>
    <submittedName>
        <fullName evidence="12">Aqy1 protein</fullName>
    </submittedName>
</protein>
<keyword evidence="5" id="KW-1003">Cell membrane</keyword>
<keyword evidence="4 9" id="KW-0813">Transport</keyword>
<dbReference type="InterPro" id="IPR023271">
    <property type="entry name" value="Aquaporin-like"/>
</dbReference>
<reference evidence="12 13" key="1">
    <citation type="journal article" date="2023" name="Elife">
        <title>Identification of key yeast species and microbe-microbe interactions impacting larval growth of Drosophila in the wild.</title>
        <authorList>
            <person name="Mure A."/>
            <person name="Sugiura Y."/>
            <person name="Maeda R."/>
            <person name="Honda K."/>
            <person name="Sakurai N."/>
            <person name="Takahashi Y."/>
            <person name="Watada M."/>
            <person name="Katoh T."/>
            <person name="Gotoh A."/>
            <person name="Gotoh Y."/>
            <person name="Taniguchi I."/>
            <person name="Nakamura K."/>
            <person name="Hayashi T."/>
            <person name="Katayama T."/>
            <person name="Uemura T."/>
            <person name="Hattori Y."/>
        </authorList>
    </citation>
    <scope>NUCLEOTIDE SEQUENCE [LARGE SCALE GENOMIC DNA]</scope>
    <source>
        <strain evidence="12 13">SC-9</strain>
    </source>
</reference>
<evidence type="ECO:0000256" key="7">
    <source>
        <dbReference type="ARBA" id="ARBA00022989"/>
    </source>
</evidence>
<dbReference type="Proteomes" id="UP001360560">
    <property type="component" value="Unassembled WGS sequence"/>
</dbReference>
<dbReference type="GO" id="GO:0005886">
    <property type="term" value="C:plasma membrane"/>
    <property type="evidence" value="ECO:0007669"/>
    <property type="project" value="UniProtKB-SubCell"/>
</dbReference>
<dbReference type="PANTHER" id="PTHR19139">
    <property type="entry name" value="AQUAPORIN TRANSPORTER"/>
    <property type="match status" value="1"/>
</dbReference>
<evidence type="ECO:0000256" key="11">
    <source>
        <dbReference type="SAM" id="Phobius"/>
    </source>
</evidence>
<dbReference type="RefSeq" id="XP_064853300.1">
    <property type="nucleotide sequence ID" value="XM_064997228.1"/>
</dbReference>
<evidence type="ECO:0000256" key="6">
    <source>
        <dbReference type="ARBA" id="ARBA00022692"/>
    </source>
</evidence>
<feature type="compositionally biased region" description="Polar residues" evidence="10">
    <location>
        <begin position="1"/>
        <end position="10"/>
    </location>
</feature>
<dbReference type="GO" id="GO:0015250">
    <property type="term" value="F:water channel activity"/>
    <property type="evidence" value="ECO:0007669"/>
    <property type="project" value="TreeGrafter"/>
</dbReference>
<dbReference type="InterPro" id="IPR034294">
    <property type="entry name" value="Aquaporin_transptr"/>
</dbReference>
<dbReference type="Pfam" id="PF00230">
    <property type="entry name" value="MIP"/>
    <property type="match status" value="1"/>
</dbReference>
<evidence type="ECO:0000256" key="10">
    <source>
        <dbReference type="SAM" id="MobiDB-lite"/>
    </source>
</evidence>
<comment type="subcellular location">
    <subcellularLocation>
        <location evidence="2">Cell membrane</location>
        <topology evidence="2">Multi-pass membrane protein</topology>
    </subcellularLocation>
    <subcellularLocation>
        <location evidence="1">Endoplasmic reticulum membrane</location>
        <topology evidence="1">Multi-pass membrane protein</topology>
    </subcellularLocation>
</comment>
<feature type="transmembrane region" description="Helical" evidence="11">
    <location>
        <begin position="189"/>
        <end position="208"/>
    </location>
</feature>
<evidence type="ECO:0000313" key="13">
    <source>
        <dbReference type="Proteomes" id="UP001360560"/>
    </source>
</evidence>
<feature type="transmembrane region" description="Helical" evidence="11">
    <location>
        <begin position="220"/>
        <end position="241"/>
    </location>
</feature>
<dbReference type="GO" id="GO:0005789">
    <property type="term" value="C:endoplasmic reticulum membrane"/>
    <property type="evidence" value="ECO:0007669"/>
    <property type="project" value="UniProtKB-SubCell"/>
</dbReference>
<dbReference type="InterPro" id="IPR000425">
    <property type="entry name" value="MIP"/>
</dbReference>